<accession>A0A6A5GU06</accession>
<dbReference type="GeneID" id="9822899"/>
<evidence type="ECO:0000313" key="3">
    <source>
        <dbReference type="Proteomes" id="UP000483820"/>
    </source>
</evidence>
<evidence type="ECO:0000259" key="1">
    <source>
        <dbReference type="PROSITE" id="PS50181"/>
    </source>
</evidence>
<name>A0A6A5GU06_CAERE</name>
<dbReference type="PANTHER" id="PTHR21503:SF8">
    <property type="entry name" value="F-BOX ASSOCIATED DOMAIN-CONTAINING PROTEIN-RELATED"/>
    <property type="match status" value="1"/>
</dbReference>
<dbReference type="AlphaFoldDB" id="A0A6A5GU06"/>
<proteinExistence type="predicted"/>
<dbReference type="PROSITE" id="PS50181">
    <property type="entry name" value="FBOX"/>
    <property type="match status" value="1"/>
</dbReference>
<organism evidence="2 3">
    <name type="scientific">Caenorhabditis remanei</name>
    <name type="common">Caenorhabditis vulgaris</name>
    <dbReference type="NCBI Taxonomy" id="31234"/>
    <lineage>
        <taxon>Eukaryota</taxon>
        <taxon>Metazoa</taxon>
        <taxon>Ecdysozoa</taxon>
        <taxon>Nematoda</taxon>
        <taxon>Chromadorea</taxon>
        <taxon>Rhabditida</taxon>
        <taxon>Rhabditina</taxon>
        <taxon>Rhabditomorpha</taxon>
        <taxon>Rhabditoidea</taxon>
        <taxon>Rhabditidae</taxon>
        <taxon>Peloderinae</taxon>
        <taxon>Caenorhabditis</taxon>
    </lineage>
</organism>
<feature type="domain" description="F-box" evidence="1">
    <location>
        <begin position="6"/>
        <end position="52"/>
    </location>
</feature>
<reference evidence="2 3" key="1">
    <citation type="submission" date="2019-12" db="EMBL/GenBank/DDBJ databases">
        <title>Chromosome-level assembly of the Caenorhabditis remanei genome.</title>
        <authorList>
            <person name="Teterina A.A."/>
            <person name="Willis J.H."/>
            <person name="Phillips P.C."/>
        </authorList>
    </citation>
    <scope>NUCLEOTIDE SEQUENCE [LARGE SCALE GENOMIC DNA]</scope>
    <source>
        <strain evidence="2 3">PX506</strain>
        <tissue evidence="2">Whole organism</tissue>
    </source>
</reference>
<dbReference type="InterPro" id="IPR001810">
    <property type="entry name" value="F-box_dom"/>
</dbReference>
<dbReference type="RefSeq" id="XP_003093575.2">
    <property type="nucleotide sequence ID" value="XM_003093527.2"/>
</dbReference>
<dbReference type="EMBL" id="WUAV01000004">
    <property type="protein sequence ID" value="KAF1758958.1"/>
    <property type="molecule type" value="Genomic_DNA"/>
</dbReference>
<gene>
    <name evidence="2" type="ORF">GCK72_015418</name>
</gene>
<dbReference type="KEGG" id="crq:GCK72_015418"/>
<dbReference type="PANTHER" id="PTHR21503">
    <property type="entry name" value="F-BOX-CONTAINING HYPOTHETICAL PROTEIN C.ELEGANS"/>
    <property type="match status" value="1"/>
</dbReference>
<evidence type="ECO:0000313" key="2">
    <source>
        <dbReference type="EMBL" id="KAF1758958.1"/>
    </source>
</evidence>
<dbReference type="InterPro" id="IPR012885">
    <property type="entry name" value="F-box_Sdz-33"/>
</dbReference>
<dbReference type="Pfam" id="PF00646">
    <property type="entry name" value="F-box"/>
    <property type="match status" value="1"/>
</dbReference>
<protein>
    <recommendedName>
        <fullName evidence="1">F-box domain-containing protein</fullName>
    </recommendedName>
</protein>
<dbReference type="CTD" id="9822899"/>
<dbReference type="Pfam" id="PF07735">
    <property type="entry name" value="FBA_2"/>
    <property type="match status" value="1"/>
</dbReference>
<dbReference type="Proteomes" id="UP000483820">
    <property type="component" value="Chromosome IV"/>
</dbReference>
<sequence length="335" mass="39853">MDASKQFPILRLPFLAIEEVFKAMDPFEIIKFSMISKRTKGIAKNMSFYSKYSIQINYDEEPQVSVVGPKYMTACFHIFTSNKEKNGKVEDRDWDDRNELLVWKYSDNPIEEWKQLSKHVLEIFKKQTIDVLRMTMDAFVDQNVSIIDFLKTNWKSVNDCHLYQTRQEKNVDEHTAYFLDNITINANLLSLLNIKNKHFDGKIPKNLKEIHIENSKWIGYERLLEIDCKHVTLENDEISNKEWNLFLKKWIAMETNQNLVFLELDYTDLEEFRDRVLHDIPYEVVSEEVSRIVPCHYNQTQKMNGGIDIRRIDGKTATFFVRHSIWEGSFWMCIH</sequence>
<comment type="caution">
    <text evidence="2">The sequence shown here is derived from an EMBL/GenBank/DDBJ whole genome shotgun (WGS) entry which is preliminary data.</text>
</comment>